<organism evidence="2 3">
    <name type="scientific">Candidatus Liptonbacteria bacterium RIFCSPLOWO2_01_FULL_52_25</name>
    <dbReference type="NCBI Taxonomy" id="1798650"/>
    <lineage>
        <taxon>Bacteria</taxon>
        <taxon>Candidatus Liptoniibacteriota</taxon>
    </lineage>
</organism>
<protein>
    <recommendedName>
        <fullName evidence="4">DUF304 domain-containing protein</fullName>
    </recommendedName>
</protein>
<evidence type="ECO:0008006" key="4">
    <source>
        <dbReference type="Google" id="ProtNLM"/>
    </source>
</evidence>
<evidence type="ECO:0000313" key="3">
    <source>
        <dbReference type="Proteomes" id="UP000178880"/>
    </source>
</evidence>
<feature type="transmembrane region" description="Helical" evidence="1">
    <location>
        <begin position="63"/>
        <end position="85"/>
    </location>
</feature>
<feature type="transmembrane region" description="Helical" evidence="1">
    <location>
        <begin position="21"/>
        <end position="43"/>
    </location>
</feature>
<dbReference type="Proteomes" id="UP000178880">
    <property type="component" value="Unassembled WGS sequence"/>
</dbReference>
<dbReference type="PANTHER" id="PTHR37938:SF1">
    <property type="entry name" value="BLL0215 PROTEIN"/>
    <property type="match status" value="1"/>
</dbReference>
<dbReference type="AlphaFoldDB" id="A0A1G2CDF0"/>
<dbReference type="PANTHER" id="PTHR37938">
    <property type="entry name" value="BLL0215 PROTEIN"/>
    <property type="match status" value="1"/>
</dbReference>
<gene>
    <name evidence="2" type="ORF">A2945_00935</name>
</gene>
<dbReference type="EMBL" id="MHLA01000015">
    <property type="protein sequence ID" value="OGY99405.1"/>
    <property type="molecule type" value="Genomic_DNA"/>
</dbReference>
<proteinExistence type="predicted"/>
<keyword evidence="1" id="KW-0812">Transmembrane</keyword>
<evidence type="ECO:0000256" key="1">
    <source>
        <dbReference type="SAM" id="Phobius"/>
    </source>
</evidence>
<name>A0A1G2CDF0_9BACT</name>
<accession>A0A1G2CDF0</accession>
<keyword evidence="1" id="KW-0472">Membrane</keyword>
<sequence length="178" mass="20167">MIELHPDEKIVLERRRFWLPILTEAVLTGLVAIAPLVLFNILPNVLPEAAELIVVRFQIPLNFLATIWALFAWMVLAVNWTNFYLDVLLVTNKRVLDIEQTGLFARDIAEARIENIQDTRVEVVGLLASLFDFGNLYIQTAAAKDQFVIRNIRHPNAVKDAIARQHEELQKGGISSSP</sequence>
<reference evidence="2 3" key="1">
    <citation type="journal article" date="2016" name="Nat. Commun.">
        <title>Thousands of microbial genomes shed light on interconnected biogeochemical processes in an aquifer system.</title>
        <authorList>
            <person name="Anantharaman K."/>
            <person name="Brown C.T."/>
            <person name="Hug L.A."/>
            <person name="Sharon I."/>
            <person name="Castelle C.J."/>
            <person name="Probst A.J."/>
            <person name="Thomas B.C."/>
            <person name="Singh A."/>
            <person name="Wilkins M.J."/>
            <person name="Karaoz U."/>
            <person name="Brodie E.L."/>
            <person name="Williams K.H."/>
            <person name="Hubbard S.S."/>
            <person name="Banfield J.F."/>
        </authorList>
    </citation>
    <scope>NUCLEOTIDE SEQUENCE [LARGE SCALE GENOMIC DNA]</scope>
</reference>
<comment type="caution">
    <text evidence="2">The sequence shown here is derived from an EMBL/GenBank/DDBJ whole genome shotgun (WGS) entry which is preliminary data.</text>
</comment>
<dbReference type="STRING" id="1798650.A2945_00935"/>
<evidence type="ECO:0000313" key="2">
    <source>
        <dbReference type="EMBL" id="OGY99405.1"/>
    </source>
</evidence>
<keyword evidence="1" id="KW-1133">Transmembrane helix</keyword>